<accession>A0A6J6SH71</accession>
<protein>
    <submittedName>
        <fullName evidence="1">Unannotated protein</fullName>
    </submittedName>
</protein>
<evidence type="ECO:0000313" key="1">
    <source>
        <dbReference type="EMBL" id="CAB4734190.1"/>
    </source>
</evidence>
<organism evidence="1">
    <name type="scientific">freshwater metagenome</name>
    <dbReference type="NCBI Taxonomy" id="449393"/>
    <lineage>
        <taxon>unclassified sequences</taxon>
        <taxon>metagenomes</taxon>
        <taxon>ecological metagenomes</taxon>
    </lineage>
</organism>
<name>A0A6J6SH71_9ZZZZ</name>
<gene>
    <name evidence="1" type="ORF">UFOPK2602_02539</name>
</gene>
<proteinExistence type="predicted"/>
<dbReference type="AlphaFoldDB" id="A0A6J6SH71"/>
<sequence length="47" mass="4968">MSSLAKITILRAMNRASSPASSMRASQWTAASGSLPRIDLMKALTTS</sequence>
<dbReference type="EMBL" id="CAEZXX010000289">
    <property type="protein sequence ID" value="CAB4734190.1"/>
    <property type="molecule type" value="Genomic_DNA"/>
</dbReference>
<reference evidence="1" key="1">
    <citation type="submission" date="2020-05" db="EMBL/GenBank/DDBJ databases">
        <authorList>
            <person name="Chiriac C."/>
            <person name="Salcher M."/>
            <person name="Ghai R."/>
            <person name="Kavagutti S V."/>
        </authorList>
    </citation>
    <scope>NUCLEOTIDE SEQUENCE</scope>
</reference>